<name>A0A0E3H8E2_METTT</name>
<evidence type="ECO:0000313" key="2">
    <source>
        <dbReference type="EMBL" id="AKB12199.1"/>
    </source>
</evidence>
<protein>
    <submittedName>
        <fullName evidence="2">Uncharacterized protein</fullName>
    </submittedName>
</protein>
<reference evidence="2 3" key="1">
    <citation type="submission" date="2014-07" db="EMBL/GenBank/DDBJ databases">
        <title>Methanogenic archaea and the global carbon cycle.</title>
        <authorList>
            <person name="Henriksen J.R."/>
            <person name="Luke J."/>
            <person name="Reinhart S."/>
            <person name="Benedict M.N."/>
            <person name="Youngblut N.D."/>
            <person name="Metcalf M.E."/>
            <person name="Whitaker R.J."/>
            <person name="Metcalf W.W."/>
        </authorList>
    </citation>
    <scope>NUCLEOTIDE SEQUENCE [LARGE SCALE GENOMIC DNA]</scope>
    <source>
        <strain evidence="3">ATCC 43570 / DSM 1825 / OCM 12 / VKM B-1830 / TM-1</strain>
    </source>
</reference>
<dbReference type="KEGG" id="mthr:MSTHT_0441"/>
<evidence type="ECO:0000256" key="1">
    <source>
        <dbReference type="SAM" id="Phobius"/>
    </source>
</evidence>
<dbReference type="Proteomes" id="UP000066529">
    <property type="component" value="Chromosome"/>
</dbReference>
<dbReference type="EMBL" id="CP009501">
    <property type="protein sequence ID" value="AKB12199.1"/>
    <property type="molecule type" value="Genomic_DNA"/>
</dbReference>
<keyword evidence="1" id="KW-0812">Transmembrane</keyword>
<dbReference type="PATRIC" id="fig|523844.20.peg.574"/>
<keyword evidence="1" id="KW-0472">Membrane</keyword>
<dbReference type="GeneID" id="41601545"/>
<accession>A0A0E3H8E2</accession>
<sequence length="119" mass="13894">MRNNLKETLLSWQLFLFAFVSLIPHLLYTAGAAFAGMLSVYMLFPAGMGFFTFFQLYLVFYLFGWTSPVVYLSAIFFSFLWVWILQRIYREDPSAAYIFYAITFLVVFWATITGIMPPD</sequence>
<evidence type="ECO:0000313" key="3">
    <source>
        <dbReference type="Proteomes" id="UP000066529"/>
    </source>
</evidence>
<dbReference type="OrthoDB" id="135480at2157"/>
<feature type="transmembrane region" description="Helical" evidence="1">
    <location>
        <begin position="69"/>
        <end position="85"/>
    </location>
</feature>
<feature type="transmembrane region" description="Helical" evidence="1">
    <location>
        <begin position="41"/>
        <end position="63"/>
    </location>
</feature>
<dbReference type="RefSeq" id="WP_048166404.1">
    <property type="nucleotide sequence ID" value="NZ_CP009501.1"/>
</dbReference>
<proteinExistence type="predicted"/>
<organism evidence="2 3">
    <name type="scientific">Methanosarcina thermophila (strain ATCC 43570 / DSM 1825 / OCM 12 / VKM B-1830 / TM-1)</name>
    <dbReference type="NCBI Taxonomy" id="523844"/>
    <lineage>
        <taxon>Archaea</taxon>
        <taxon>Methanobacteriati</taxon>
        <taxon>Methanobacteriota</taxon>
        <taxon>Stenosarchaea group</taxon>
        <taxon>Methanomicrobia</taxon>
        <taxon>Methanosarcinales</taxon>
        <taxon>Methanosarcinaceae</taxon>
        <taxon>Methanosarcina</taxon>
    </lineage>
</organism>
<dbReference type="HOGENOM" id="CLU_2056101_0_0_2"/>
<feature type="transmembrane region" description="Helical" evidence="1">
    <location>
        <begin position="97"/>
        <end position="116"/>
    </location>
</feature>
<gene>
    <name evidence="2" type="ORF">MSTHT_0441</name>
</gene>
<dbReference type="AlphaFoldDB" id="A0A0E3H8E2"/>
<feature type="transmembrane region" description="Helical" evidence="1">
    <location>
        <begin position="12"/>
        <end position="34"/>
    </location>
</feature>
<keyword evidence="1" id="KW-1133">Transmembrane helix</keyword>